<dbReference type="Gene3D" id="2.160.20.10">
    <property type="entry name" value="Single-stranded right-handed beta-helix, Pectin lyase-like"/>
    <property type="match status" value="1"/>
</dbReference>
<proteinExistence type="predicted"/>
<accession>A0ABV0FBG4</accession>
<dbReference type="RefSeq" id="WP_347370606.1">
    <property type="nucleotide sequence ID" value="NZ_JBDOJC010000001.1"/>
</dbReference>
<reference evidence="1 2" key="1">
    <citation type="submission" date="2024-05" db="EMBL/GenBank/DDBJ databases">
        <authorList>
            <person name="De Oliveira J.P."/>
            <person name="Noriler S.A."/>
            <person name="De Oliveira A.G."/>
            <person name="Sipoli D.S."/>
        </authorList>
    </citation>
    <scope>NUCLEOTIDE SEQUENCE [LARGE SCALE GENOMIC DNA]</scope>
    <source>
        <strain evidence="1 2">LABIM189</strain>
    </source>
</reference>
<dbReference type="Proteomes" id="UP001455709">
    <property type="component" value="Unassembled WGS sequence"/>
</dbReference>
<organism evidence="1 2">
    <name type="scientific">Chromobacterium vaccinii</name>
    <dbReference type="NCBI Taxonomy" id="1108595"/>
    <lineage>
        <taxon>Bacteria</taxon>
        <taxon>Pseudomonadati</taxon>
        <taxon>Pseudomonadota</taxon>
        <taxon>Betaproteobacteria</taxon>
        <taxon>Neisseriales</taxon>
        <taxon>Chromobacteriaceae</taxon>
        <taxon>Chromobacterium</taxon>
    </lineage>
</organism>
<dbReference type="InterPro" id="IPR011050">
    <property type="entry name" value="Pectin_lyase_fold/virulence"/>
</dbReference>
<name>A0ABV0FBG4_9NEIS</name>
<gene>
    <name evidence="1" type="ORF">ABGV49_10160</name>
</gene>
<dbReference type="EMBL" id="JBDOJC010000001">
    <property type="protein sequence ID" value="MEO2217418.1"/>
    <property type="molecule type" value="Genomic_DNA"/>
</dbReference>
<sequence>MSLEGKIAELVTATNGLISTFNGKKNEIDQSVLKAVAAVPNLLKTWYVDQAKGDDKNNGSENSPFSSIEAALNATPFGGGAVVFLKSDYVADRRVAVNGKFLYIVGAGDRKKYTVKYCDATYNGEDVRILSGFLFDFGAAISIGNLDIKLPSIAGDNPERMNTGYVSMFSSVAWGGQPVMQVKLWNSTISAPDDFKGWLVNSGGAAVAFEVATVKFSENLKGKYINGVPGGTLPSTLKWVLTNIDSF</sequence>
<keyword evidence="2" id="KW-1185">Reference proteome</keyword>
<comment type="caution">
    <text evidence="1">The sequence shown here is derived from an EMBL/GenBank/DDBJ whole genome shotgun (WGS) entry which is preliminary data.</text>
</comment>
<dbReference type="SUPFAM" id="SSF51126">
    <property type="entry name" value="Pectin lyase-like"/>
    <property type="match status" value="1"/>
</dbReference>
<dbReference type="InterPro" id="IPR012334">
    <property type="entry name" value="Pectin_lyas_fold"/>
</dbReference>
<evidence type="ECO:0000313" key="1">
    <source>
        <dbReference type="EMBL" id="MEO2217418.1"/>
    </source>
</evidence>
<protein>
    <submittedName>
        <fullName evidence="1">Uncharacterized protein</fullName>
    </submittedName>
</protein>
<evidence type="ECO:0000313" key="2">
    <source>
        <dbReference type="Proteomes" id="UP001455709"/>
    </source>
</evidence>